<dbReference type="KEGG" id="cyp:PCC8801_1222"/>
<evidence type="ECO:0000313" key="2">
    <source>
        <dbReference type="EMBL" id="ACK65288.1"/>
    </source>
</evidence>
<keyword evidence="3" id="KW-1185">Reference proteome</keyword>
<reference evidence="3" key="1">
    <citation type="journal article" date="2011" name="MBio">
        <title>Novel metabolic attributes of the genus Cyanothece, comprising a group of unicellular nitrogen-fixing Cyanobacteria.</title>
        <authorList>
            <person name="Bandyopadhyay A."/>
            <person name="Elvitigala T."/>
            <person name="Welsh E."/>
            <person name="Stockel J."/>
            <person name="Liberton M."/>
            <person name="Min H."/>
            <person name="Sherman L.A."/>
            <person name="Pakrasi H.B."/>
        </authorList>
    </citation>
    <scope>NUCLEOTIDE SEQUENCE [LARGE SCALE GENOMIC DNA]</scope>
    <source>
        <strain evidence="3">PCC 8801</strain>
    </source>
</reference>
<accession>B7K3E6</accession>
<dbReference type="RefSeq" id="WP_012594562.1">
    <property type="nucleotide sequence ID" value="NC_011726.1"/>
</dbReference>
<feature type="transmembrane region" description="Helical" evidence="1">
    <location>
        <begin position="88"/>
        <end position="106"/>
    </location>
</feature>
<gene>
    <name evidence="2" type="ordered locus">PCC8801_1222</name>
</gene>
<protein>
    <submittedName>
        <fullName evidence="2">Uncharacterized protein</fullName>
    </submittedName>
</protein>
<evidence type="ECO:0000256" key="1">
    <source>
        <dbReference type="SAM" id="Phobius"/>
    </source>
</evidence>
<name>B7K3E6_RIPO1</name>
<dbReference type="Proteomes" id="UP000008204">
    <property type="component" value="Chromosome"/>
</dbReference>
<keyword evidence="1" id="KW-0812">Transmembrane</keyword>
<dbReference type="AlphaFoldDB" id="B7K3E6"/>
<evidence type="ECO:0000313" key="3">
    <source>
        <dbReference type="Proteomes" id="UP000008204"/>
    </source>
</evidence>
<keyword evidence="1" id="KW-0472">Membrane</keyword>
<sequence length="138" mass="15851">MLNHNTDKETQTVSVDTPFQEHKISVTQDKSVEKPQVQTNLETATDQTFLINFWLGNSSNWRWSIEKASRKTVEQPTVKRWTQESSPVLAWELLVTVGLLIMALWMQTPVTSSSTWQEKGLWNGNPSKTHPAMYPHVQ</sequence>
<organism evidence="2 3">
    <name type="scientific">Rippkaea orientalis (strain PCC 8801 / RF-1)</name>
    <name type="common">Cyanothece sp. (strain PCC 8801)</name>
    <dbReference type="NCBI Taxonomy" id="41431"/>
    <lineage>
        <taxon>Bacteria</taxon>
        <taxon>Bacillati</taxon>
        <taxon>Cyanobacteriota</taxon>
        <taxon>Cyanophyceae</taxon>
        <taxon>Oscillatoriophycideae</taxon>
        <taxon>Chroococcales</taxon>
        <taxon>Aphanothecaceae</taxon>
        <taxon>Rippkaea</taxon>
        <taxon>Rippkaea orientalis</taxon>
    </lineage>
</organism>
<proteinExistence type="predicted"/>
<dbReference type="HOGENOM" id="CLU_1851824_0_0_3"/>
<keyword evidence="1" id="KW-1133">Transmembrane helix</keyword>
<dbReference type="EMBL" id="CP001287">
    <property type="protein sequence ID" value="ACK65288.1"/>
    <property type="molecule type" value="Genomic_DNA"/>
</dbReference>